<proteinExistence type="predicted"/>
<protein>
    <submittedName>
        <fullName evidence="1">Rna-directed dna polymerase from mobile element jockey-like</fullName>
    </submittedName>
</protein>
<evidence type="ECO:0000313" key="2">
    <source>
        <dbReference type="Proteomes" id="UP000233556"/>
    </source>
</evidence>
<evidence type="ECO:0000313" key="1">
    <source>
        <dbReference type="EMBL" id="PKU39873.1"/>
    </source>
</evidence>
<organism evidence="1 2">
    <name type="scientific">Limosa lapponica baueri</name>
    <dbReference type="NCBI Taxonomy" id="1758121"/>
    <lineage>
        <taxon>Eukaryota</taxon>
        <taxon>Metazoa</taxon>
        <taxon>Chordata</taxon>
        <taxon>Craniata</taxon>
        <taxon>Vertebrata</taxon>
        <taxon>Euteleostomi</taxon>
        <taxon>Archelosauria</taxon>
        <taxon>Archosauria</taxon>
        <taxon>Dinosauria</taxon>
        <taxon>Saurischia</taxon>
        <taxon>Theropoda</taxon>
        <taxon>Coelurosauria</taxon>
        <taxon>Aves</taxon>
        <taxon>Neognathae</taxon>
        <taxon>Neoaves</taxon>
        <taxon>Charadriiformes</taxon>
        <taxon>Scolopacidae</taxon>
        <taxon>Limosa</taxon>
    </lineage>
</organism>
<keyword evidence="1" id="KW-0695">RNA-directed DNA polymerase</keyword>
<gene>
    <name evidence="1" type="ORF">llap_9826</name>
</gene>
<dbReference type="OrthoDB" id="410381at2759"/>
<keyword evidence="1" id="KW-0548">Nucleotidyltransferase</keyword>
<accession>A0A2I0U1Q0</accession>
<dbReference type="EMBL" id="KZ506391">
    <property type="protein sequence ID" value="PKU39873.1"/>
    <property type="molecule type" value="Genomic_DNA"/>
</dbReference>
<keyword evidence="2" id="KW-1185">Reference proteome</keyword>
<reference evidence="2" key="2">
    <citation type="submission" date="2017-12" db="EMBL/GenBank/DDBJ databases">
        <title>Genome sequence of the Bar-tailed Godwit (Limosa lapponica baueri).</title>
        <authorList>
            <person name="Lima N.C.B."/>
            <person name="Parody-Merino A.M."/>
            <person name="Battley P.F."/>
            <person name="Fidler A.E."/>
            <person name="Prosdocimi F."/>
        </authorList>
    </citation>
    <scope>NUCLEOTIDE SEQUENCE [LARGE SCALE GENOMIC DNA]</scope>
</reference>
<keyword evidence="1" id="KW-0808">Transferase</keyword>
<dbReference type="AlphaFoldDB" id="A0A2I0U1Q0"/>
<name>A0A2I0U1Q0_LIMLA</name>
<dbReference type="GO" id="GO:0003964">
    <property type="term" value="F:RNA-directed DNA polymerase activity"/>
    <property type="evidence" value="ECO:0007669"/>
    <property type="project" value="UniProtKB-KW"/>
</dbReference>
<sequence>MLSYSGTNRESKRRILQSGWQGIHQRDPRANPYSDEYLKIFSLVEACLLCIKSLNIHLNSDEYPSIPDDLVTNCRSILTSGHVADHEADCTLRKFADDTKLEGVPDTPQGFDVIQRDLNRLEKWADRYLAKFNKEKCKVLHLGRYNPMHQYMLGTTQQESSFAENALRFLMDTKLNRNQQYALVAEKANSFLTCIRRSVPSRLREVIASLCLALVRPHVQY</sequence>
<dbReference type="Proteomes" id="UP000233556">
    <property type="component" value="Unassembled WGS sequence"/>
</dbReference>
<dbReference type="PANTHER" id="PTHR33332">
    <property type="entry name" value="REVERSE TRANSCRIPTASE DOMAIN-CONTAINING PROTEIN"/>
    <property type="match status" value="1"/>
</dbReference>
<reference evidence="2" key="1">
    <citation type="submission" date="2017-11" db="EMBL/GenBank/DDBJ databases">
        <authorList>
            <person name="Lima N.C."/>
            <person name="Parody-Merino A.M."/>
            <person name="Battley P.F."/>
            <person name="Fidler A.E."/>
            <person name="Prosdocimi F."/>
        </authorList>
    </citation>
    <scope>NUCLEOTIDE SEQUENCE [LARGE SCALE GENOMIC DNA]</scope>
</reference>